<dbReference type="InterPro" id="IPR058087">
    <property type="entry name" value="XAC2610_dom"/>
</dbReference>
<keyword evidence="2" id="KW-1185">Reference proteome</keyword>
<sequence>MKINLIIYIALLLPTLTFAQMKFKSVGTPKPIEFTFGFQHQKGAFVWYKGKNVPIPLKLKALDIDSTERESGQPDFYSYKYTEMYNGKATGEYGITEWPRNVADIYYIRYKDGKKFKFELIDEKETYDGKDMALLHGVQIHYYVFYEDNLAFVYADGSKTKQLLSTINKDDARHINIEDYNFDGINDISFSTSIYNGVEVVEDIKEIFIYNTATKKFNKLQKATSTKGVSFGDLKLNKPHKQIVAKCKVGNKWLTYTYKFDELGKLIAVKQAD</sequence>
<evidence type="ECO:0000313" key="2">
    <source>
        <dbReference type="Proteomes" id="UP000295668"/>
    </source>
</evidence>
<dbReference type="AlphaFoldDB" id="A0A4R5MMT5"/>
<organism evidence="1 2">
    <name type="scientific">Pedobacter changchengzhani</name>
    <dbReference type="NCBI Taxonomy" id="2529274"/>
    <lineage>
        <taxon>Bacteria</taxon>
        <taxon>Pseudomonadati</taxon>
        <taxon>Bacteroidota</taxon>
        <taxon>Sphingobacteriia</taxon>
        <taxon>Sphingobacteriales</taxon>
        <taxon>Sphingobacteriaceae</taxon>
        <taxon>Pedobacter</taxon>
    </lineage>
</organism>
<protein>
    <submittedName>
        <fullName evidence="1">Uncharacterized protein</fullName>
    </submittedName>
</protein>
<proteinExistence type="predicted"/>
<dbReference type="NCBIfam" id="NF047539">
    <property type="entry name" value="XAC2610_fam"/>
    <property type="match status" value="1"/>
</dbReference>
<dbReference type="EMBL" id="SJCY01000004">
    <property type="protein sequence ID" value="TDG36449.1"/>
    <property type="molecule type" value="Genomic_DNA"/>
</dbReference>
<name>A0A4R5MMT5_9SPHI</name>
<evidence type="ECO:0000313" key="1">
    <source>
        <dbReference type="EMBL" id="TDG36449.1"/>
    </source>
</evidence>
<dbReference type="RefSeq" id="WP_133262178.1">
    <property type="nucleotide sequence ID" value="NZ_SJCY01000004.1"/>
</dbReference>
<dbReference type="Proteomes" id="UP000295668">
    <property type="component" value="Unassembled WGS sequence"/>
</dbReference>
<comment type="caution">
    <text evidence="1">The sequence shown here is derived from an EMBL/GenBank/DDBJ whole genome shotgun (WGS) entry which is preliminary data.</text>
</comment>
<accession>A0A4R5MMT5</accession>
<reference evidence="1 2" key="1">
    <citation type="submission" date="2019-02" db="EMBL/GenBank/DDBJ databases">
        <title>Pedobacter sp. nov., a novel speices isolated from soil of pinguins habitat in Antarcitica.</title>
        <authorList>
            <person name="He R.-H."/>
        </authorList>
    </citation>
    <scope>NUCLEOTIDE SEQUENCE [LARGE SCALE GENOMIC DNA]</scope>
    <source>
        <strain evidence="1 2">E01020</strain>
    </source>
</reference>
<gene>
    <name evidence="1" type="ORF">EZJ43_07990</name>
</gene>
<dbReference type="OrthoDB" id="8431028at2"/>